<dbReference type="RefSeq" id="WP_112432350.1">
    <property type="nucleotide sequence ID" value="NZ_MCIF01000002.1"/>
</dbReference>
<dbReference type="PRINTS" id="PR00081">
    <property type="entry name" value="GDHRDH"/>
</dbReference>
<dbReference type="InterPro" id="IPR002347">
    <property type="entry name" value="SDR_fam"/>
</dbReference>
<dbReference type="SUPFAM" id="SSF51735">
    <property type="entry name" value="NAD(P)-binding Rossmann-fold domains"/>
    <property type="match status" value="1"/>
</dbReference>
<evidence type="ECO:0000313" key="4">
    <source>
        <dbReference type="EMBL" id="RAQ97709.1"/>
    </source>
</evidence>
<gene>
    <name evidence="4" type="ORF">A4R35_19375</name>
</gene>
<keyword evidence="2" id="KW-0560">Oxidoreductase</keyword>
<accession>A0A328VKQ0</accession>
<evidence type="ECO:0000259" key="3">
    <source>
        <dbReference type="SMART" id="SM00822"/>
    </source>
</evidence>
<organism evidence="4 5">
    <name type="scientific">Thermogemmatispora tikiterensis</name>
    <dbReference type="NCBI Taxonomy" id="1825093"/>
    <lineage>
        <taxon>Bacteria</taxon>
        <taxon>Bacillati</taxon>
        <taxon>Chloroflexota</taxon>
        <taxon>Ktedonobacteria</taxon>
        <taxon>Thermogemmatisporales</taxon>
        <taxon>Thermogemmatisporaceae</taxon>
        <taxon>Thermogemmatispora</taxon>
    </lineage>
</organism>
<dbReference type="Proteomes" id="UP000248706">
    <property type="component" value="Unassembled WGS sequence"/>
</dbReference>
<evidence type="ECO:0000313" key="5">
    <source>
        <dbReference type="Proteomes" id="UP000248706"/>
    </source>
</evidence>
<dbReference type="AlphaFoldDB" id="A0A328VKQ0"/>
<dbReference type="SMART" id="SM00822">
    <property type="entry name" value="PKS_KR"/>
    <property type="match status" value="1"/>
</dbReference>
<dbReference type="GO" id="GO:0016616">
    <property type="term" value="F:oxidoreductase activity, acting on the CH-OH group of donors, NAD or NADP as acceptor"/>
    <property type="evidence" value="ECO:0007669"/>
    <property type="project" value="TreeGrafter"/>
</dbReference>
<dbReference type="PANTHER" id="PTHR42760">
    <property type="entry name" value="SHORT-CHAIN DEHYDROGENASES/REDUCTASES FAMILY MEMBER"/>
    <property type="match status" value="1"/>
</dbReference>
<dbReference type="Gene3D" id="3.40.50.720">
    <property type="entry name" value="NAD(P)-binding Rossmann-like Domain"/>
    <property type="match status" value="1"/>
</dbReference>
<comment type="caution">
    <text evidence="4">The sequence shown here is derived from an EMBL/GenBank/DDBJ whole genome shotgun (WGS) entry which is preliminary data.</text>
</comment>
<dbReference type="InterPro" id="IPR057326">
    <property type="entry name" value="KR_dom"/>
</dbReference>
<name>A0A328VKQ0_9CHLR</name>
<sequence length="252" mass="26859">MGERLKERIAVITGAARGNGRAIAEAYAREGASVVIADIMEEAARQTAAELAQATGQRVVGKHLDVTNATEVNELATWTVREFGRVDILVNNAGVIGRYDFLEITEAEWDRVLDINLKGTFLCGQAFARRMKEQGGGVIINIASVNAESVNPTTVHYCTSKGGVRTLTKAMALALVKANIRVNAIGPGPIYTELSKDRLDDPQSLAATLAHIPMGRVGQPSDLAGAAVFLASDESAYITGITLYVDGGWLTM</sequence>
<evidence type="ECO:0000256" key="2">
    <source>
        <dbReference type="ARBA" id="ARBA00023002"/>
    </source>
</evidence>
<dbReference type="InterPro" id="IPR036291">
    <property type="entry name" value="NAD(P)-bd_dom_sf"/>
</dbReference>
<feature type="domain" description="Ketoreductase" evidence="3">
    <location>
        <begin position="8"/>
        <end position="188"/>
    </location>
</feature>
<dbReference type="InterPro" id="IPR020904">
    <property type="entry name" value="Sc_DH/Rdtase_CS"/>
</dbReference>
<dbReference type="OrthoDB" id="9803333at2"/>
<dbReference type="EMBL" id="MCIF01000002">
    <property type="protein sequence ID" value="RAQ97709.1"/>
    <property type="molecule type" value="Genomic_DNA"/>
</dbReference>
<dbReference type="NCBIfam" id="NF005559">
    <property type="entry name" value="PRK07231.1"/>
    <property type="match status" value="1"/>
</dbReference>
<comment type="similarity">
    <text evidence="1">Belongs to the short-chain dehydrogenases/reductases (SDR) family.</text>
</comment>
<dbReference type="FunFam" id="3.40.50.720:FF:000084">
    <property type="entry name" value="Short-chain dehydrogenase reductase"/>
    <property type="match status" value="1"/>
</dbReference>
<keyword evidence="5" id="KW-1185">Reference proteome</keyword>
<dbReference type="CDD" id="cd05233">
    <property type="entry name" value="SDR_c"/>
    <property type="match status" value="1"/>
</dbReference>
<evidence type="ECO:0000256" key="1">
    <source>
        <dbReference type="ARBA" id="ARBA00006484"/>
    </source>
</evidence>
<dbReference type="PROSITE" id="PS00061">
    <property type="entry name" value="ADH_SHORT"/>
    <property type="match status" value="1"/>
</dbReference>
<proteinExistence type="inferred from homology"/>
<dbReference type="PRINTS" id="PR00080">
    <property type="entry name" value="SDRFAMILY"/>
</dbReference>
<dbReference type="Pfam" id="PF13561">
    <property type="entry name" value="adh_short_C2"/>
    <property type="match status" value="1"/>
</dbReference>
<protein>
    <recommendedName>
        <fullName evidence="3">Ketoreductase domain-containing protein</fullName>
    </recommendedName>
</protein>
<reference evidence="4 5" key="1">
    <citation type="submission" date="2016-08" db="EMBL/GenBank/DDBJ databases">
        <title>Analysis of Carbohydrate Active Enzymes in Thermogemmatispora T81 Reveals Carbohydrate Degradation Ability.</title>
        <authorList>
            <person name="Tomazini A."/>
            <person name="Lal S."/>
            <person name="Stott M."/>
            <person name="Henrissat B."/>
            <person name="Polikarpov I."/>
            <person name="Sparling R."/>
            <person name="Levin D.B."/>
        </authorList>
    </citation>
    <scope>NUCLEOTIDE SEQUENCE [LARGE SCALE GENOMIC DNA]</scope>
    <source>
        <strain evidence="4 5">T81</strain>
    </source>
</reference>